<dbReference type="Proteomes" id="UP000265520">
    <property type="component" value="Unassembled WGS sequence"/>
</dbReference>
<evidence type="ECO:0000313" key="2">
    <source>
        <dbReference type="Proteomes" id="UP000265520"/>
    </source>
</evidence>
<organism evidence="1 2">
    <name type="scientific">Trifolium medium</name>
    <dbReference type="NCBI Taxonomy" id="97028"/>
    <lineage>
        <taxon>Eukaryota</taxon>
        <taxon>Viridiplantae</taxon>
        <taxon>Streptophyta</taxon>
        <taxon>Embryophyta</taxon>
        <taxon>Tracheophyta</taxon>
        <taxon>Spermatophyta</taxon>
        <taxon>Magnoliopsida</taxon>
        <taxon>eudicotyledons</taxon>
        <taxon>Gunneridae</taxon>
        <taxon>Pentapetalae</taxon>
        <taxon>rosids</taxon>
        <taxon>fabids</taxon>
        <taxon>Fabales</taxon>
        <taxon>Fabaceae</taxon>
        <taxon>Papilionoideae</taxon>
        <taxon>50 kb inversion clade</taxon>
        <taxon>NPAAA clade</taxon>
        <taxon>Hologalegina</taxon>
        <taxon>IRL clade</taxon>
        <taxon>Trifolieae</taxon>
        <taxon>Trifolium</taxon>
    </lineage>
</organism>
<dbReference type="EMBL" id="LXQA010538384">
    <property type="protein sequence ID" value="MCI57970.1"/>
    <property type="molecule type" value="Genomic_DNA"/>
</dbReference>
<name>A0A392TCM2_9FABA</name>
<proteinExistence type="predicted"/>
<dbReference type="AlphaFoldDB" id="A0A392TCM2"/>
<reference evidence="1 2" key="1">
    <citation type="journal article" date="2018" name="Front. Plant Sci.">
        <title>Red Clover (Trifolium pratense) and Zigzag Clover (T. medium) - A Picture of Genomic Similarities and Differences.</title>
        <authorList>
            <person name="Dluhosova J."/>
            <person name="Istvanek J."/>
            <person name="Nedelnik J."/>
            <person name="Repkova J."/>
        </authorList>
    </citation>
    <scope>NUCLEOTIDE SEQUENCE [LARGE SCALE GENOMIC DNA]</scope>
    <source>
        <strain evidence="2">cv. 10/8</strain>
        <tissue evidence="1">Leaf</tissue>
    </source>
</reference>
<comment type="caution">
    <text evidence="1">The sequence shown here is derived from an EMBL/GenBank/DDBJ whole genome shotgun (WGS) entry which is preliminary data.</text>
</comment>
<keyword evidence="2" id="KW-1185">Reference proteome</keyword>
<feature type="non-terminal residue" evidence="1">
    <location>
        <position position="1"/>
    </location>
</feature>
<evidence type="ECO:0000313" key="1">
    <source>
        <dbReference type="EMBL" id="MCI57970.1"/>
    </source>
</evidence>
<protein>
    <submittedName>
        <fullName evidence="1">Uncharacterized protein</fullName>
    </submittedName>
</protein>
<accession>A0A392TCM2</accession>
<sequence length="25" mass="2473">CGSGCGVVMIAVIVVTTMYNATIVA</sequence>